<name>A0A0E9LSC1_9BACT</name>
<evidence type="ECO:0000313" key="2">
    <source>
        <dbReference type="Proteomes" id="UP000032900"/>
    </source>
</evidence>
<gene>
    <name evidence="1" type="ORF">JCM15548_1564</name>
</gene>
<dbReference type="Proteomes" id="UP000032900">
    <property type="component" value="Unassembled WGS sequence"/>
</dbReference>
<evidence type="ECO:0000313" key="1">
    <source>
        <dbReference type="EMBL" id="GAO28467.1"/>
    </source>
</evidence>
<keyword evidence="2" id="KW-1185">Reference proteome</keyword>
<dbReference type="EMBL" id="BAZW01000003">
    <property type="protein sequence ID" value="GAO28467.1"/>
    <property type="molecule type" value="Genomic_DNA"/>
</dbReference>
<protein>
    <submittedName>
        <fullName evidence="1">Uncharacterized protein</fullName>
    </submittedName>
</protein>
<accession>A0A0E9LSC1</accession>
<reference evidence="1 2" key="1">
    <citation type="journal article" date="2015" name="Microbes Environ.">
        <title>Distribution and evolution of nitrogen fixation genes in the phylum bacteroidetes.</title>
        <authorList>
            <person name="Inoue J."/>
            <person name="Oshima K."/>
            <person name="Suda W."/>
            <person name="Sakamoto M."/>
            <person name="Iino T."/>
            <person name="Noda S."/>
            <person name="Hongoh Y."/>
            <person name="Hattori M."/>
            <person name="Ohkuma M."/>
        </authorList>
    </citation>
    <scope>NUCLEOTIDE SEQUENCE [LARGE SCALE GENOMIC DNA]</scope>
    <source>
        <strain evidence="1">JCM 15548</strain>
    </source>
</reference>
<sequence length="84" mass="9597">MKNLTIITPHSEIFADGTLKKSFVGYSLFDIDKNPLIKVGSVLDIPVTLKIKEGTYIIRLNNQNPIQYYITVTAEHTQEFKIQE</sequence>
<proteinExistence type="predicted"/>
<organism evidence="1 2">
    <name type="scientific">Geofilum rubicundum JCM 15548</name>
    <dbReference type="NCBI Taxonomy" id="1236989"/>
    <lineage>
        <taxon>Bacteria</taxon>
        <taxon>Pseudomonadati</taxon>
        <taxon>Bacteroidota</taxon>
        <taxon>Bacteroidia</taxon>
        <taxon>Marinilabiliales</taxon>
        <taxon>Marinilabiliaceae</taxon>
        <taxon>Geofilum</taxon>
    </lineage>
</organism>
<dbReference type="RefSeq" id="WP_157482339.1">
    <property type="nucleotide sequence ID" value="NZ_BAZW01000003.1"/>
</dbReference>
<comment type="caution">
    <text evidence="1">The sequence shown here is derived from an EMBL/GenBank/DDBJ whole genome shotgun (WGS) entry which is preliminary data.</text>
</comment>
<dbReference type="AlphaFoldDB" id="A0A0E9LSC1"/>